<feature type="region of interest" description="Disordered" evidence="1">
    <location>
        <begin position="175"/>
        <end position="206"/>
    </location>
</feature>
<evidence type="ECO:0000313" key="3">
    <source>
        <dbReference type="RefSeq" id="XP_022298723.1"/>
    </source>
</evidence>
<dbReference type="AlphaFoldDB" id="A0A8B8B6H9"/>
<accession>A0A8B8B6H9</accession>
<dbReference type="InterPro" id="IPR007858">
    <property type="entry name" value="Dpy-30_motif"/>
</dbReference>
<dbReference type="GeneID" id="111107691"/>
<dbReference type="OrthoDB" id="432281at2759"/>
<organism evidence="2 3">
    <name type="scientific">Crassostrea virginica</name>
    <name type="common">Eastern oyster</name>
    <dbReference type="NCBI Taxonomy" id="6565"/>
    <lineage>
        <taxon>Eukaryota</taxon>
        <taxon>Metazoa</taxon>
        <taxon>Spiralia</taxon>
        <taxon>Lophotrochozoa</taxon>
        <taxon>Mollusca</taxon>
        <taxon>Bivalvia</taxon>
        <taxon>Autobranchia</taxon>
        <taxon>Pteriomorphia</taxon>
        <taxon>Ostreida</taxon>
        <taxon>Ostreoidea</taxon>
        <taxon>Ostreidae</taxon>
        <taxon>Crassostrea</taxon>
    </lineage>
</organism>
<sequence>MEKVKEEAEQYSEYVREKLGDVLSTAVAEVAESRPEDPIDFLAHRLYTSRTHGNAPSVPGIVSNLARPSPGISTLRPRHSYGPLGNRSRLTRYRPENEMSQILVKNVRKTAETTEVWPENTKVGLPAATTQQLDIFKKLGLGENGKILSDNRTQESQEEERSENLKTIRNEHLRSNLMSSVNRRHVPTADDEGFEETHSSSSSSKPMFVHLSLKDHLRDLQCDLFDDCDLT</sequence>
<dbReference type="InterPro" id="IPR049630">
    <property type="entry name" value="DYDC-like_DD"/>
</dbReference>
<dbReference type="RefSeq" id="XP_022298723.1">
    <property type="nucleotide sequence ID" value="XM_022443015.1"/>
</dbReference>
<keyword evidence="2" id="KW-1185">Reference proteome</keyword>
<proteinExistence type="predicted"/>
<dbReference type="Pfam" id="PF05186">
    <property type="entry name" value="Dpy-30"/>
    <property type="match status" value="1"/>
</dbReference>
<gene>
    <name evidence="3" type="primary">LOC111107691</name>
</gene>
<name>A0A8B8B6H9_CRAVI</name>
<dbReference type="CDD" id="cd22966">
    <property type="entry name" value="DD_DYDC-like"/>
    <property type="match status" value="1"/>
</dbReference>
<protein>
    <submittedName>
        <fullName evidence="3">Uncharacterized protein LOC111107691</fullName>
    </submittedName>
</protein>
<feature type="region of interest" description="Disordered" evidence="1">
    <location>
        <begin position="146"/>
        <end position="165"/>
    </location>
</feature>
<reference evidence="3" key="1">
    <citation type="submission" date="2025-08" db="UniProtKB">
        <authorList>
            <consortium name="RefSeq"/>
        </authorList>
    </citation>
    <scope>IDENTIFICATION</scope>
    <source>
        <tissue evidence="3">Whole sample</tissue>
    </source>
</reference>
<dbReference type="KEGG" id="cvn:111107691"/>
<evidence type="ECO:0000256" key="1">
    <source>
        <dbReference type="SAM" id="MobiDB-lite"/>
    </source>
</evidence>
<dbReference type="Gene3D" id="1.20.890.10">
    <property type="entry name" value="cAMP-dependent protein kinase regulatory subunit, dimerization-anchoring domain"/>
    <property type="match status" value="1"/>
</dbReference>
<dbReference type="Proteomes" id="UP000694844">
    <property type="component" value="Chromosome 8"/>
</dbReference>
<evidence type="ECO:0000313" key="2">
    <source>
        <dbReference type="Proteomes" id="UP000694844"/>
    </source>
</evidence>